<evidence type="ECO:0000313" key="1">
    <source>
        <dbReference type="EMBL" id="NFV15336.1"/>
    </source>
</evidence>
<dbReference type="InterPro" id="IPR016947">
    <property type="entry name" value="UCP030140"/>
</dbReference>
<sequence>MFKGVGEIVNLRELLKKQEELDEIILERAGIKKYPYESMKLALLVELGELANEVQSFKHWKQHKEINREKVMEEFSDCLHFALSLENQLNQFPDEFLDNFSISISIYKRSNKEINEGFLQVYKFVLQGYSILLSVIGLGLRLGITLEEMEQSYLKKYETNIKRQQEGY</sequence>
<dbReference type="SUPFAM" id="SSF101386">
    <property type="entry name" value="all-alpha NTP pyrophosphatases"/>
    <property type="match status" value="1"/>
</dbReference>
<dbReference type="AlphaFoldDB" id="A0A6G4HPX3"/>
<proteinExistence type="predicted"/>
<accession>A0A6G4HPX3</accession>
<dbReference type="PIRSF" id="PIRSF030140">
    <property type="entry name" value="UCP030140"/>
    <property type="match status" value="1"/>
</dbReference>
<dbReference type="Pfam" id="PF08761">
    <property type="entry name" value="dUTPase_2"/>
    <property type="match status" value="1"/>
</dbReference>
<dbReference type="Gene3D" id="1.10.4010.10">
    <property type="entry name" value="Type II deoxyuridine triphosphatase"/>
    <property type="match status" value="1"/>
</dbReference>
<organism evidence="1">
    <name type="scientific">Clostridium botulinum</name>
    <dbReference type="NCBI Taxonomy" id="1491"/>
    <lineage>
        <taxon>Bacteria</taxon>
        <taxon>Bacillati</taxon>
        <taxon>Bacillota</taxon>
        <taxon>Clostridia</taxon>
        <taxon>Eubacteriales</taxon>
        <taxon>Clostridiaceae</taxon>
        <taxon>Clostridium</taxon>
    </lineage>
</organism>
<name>A0A6G4HPX3_CLOBO</name>
<dbReference type="EMBL" id="SXEU01000001">
    <property type="protein sequence ID" value="NFV15336.1"/>
    <property type="molecule type" value="Genomic_DNA"/>
</dbReference>
<gene>
    <name evidence="1" type="ORF">FDG29_04045</name>
</gene>
<evidence type="ECO:0008006" key="2">
    <source>
        <dbReference type="Google" id="ProtNLM"/>
    </source>
</evidence>
<protein>
    <recommendedName>
        <fullName evidence="2">dUTPase</fullName>
    </recommendedName>
</protein>
<comment type="caution">
    <text evidence="1">The sequence shown here is derived from an EMBL/GenBank/DDBJ whole genome shotgun (WGS) entry which is preliminary data.</text>
</comment>
<dbReference type="InterPro" id="IPR014871">
    <property type="entry name" value="dUTPase/dCTP_pyrophosphatase"/>
</dbReference>
<reference evidence="1" key="1">
    <citation type="submission" date="2019-04" db="EMBL/GenBank/DDBJ databases">
        <title>Genome sequencing of Clostridium botulinum Groups I-IV and Clostridium butyricum.</title>
        <authorList>
            <person name="Brunt J."/>
            <person name="Van Vliet A.H.M."/>
            <person name="Stringer S.C."/>
            <person name="Carter A.T."/>
            <person name="Peck M.W."/>
        </authorList>
    </citation>
    <scope>NUCLEOTIDE SEQUENCE</scope>
    <source>
        <strain evidence="1">751/1</strain>
    </source>
</reference>
<dbReference type="CDD" id="cd11527">
    <property type="entry name" value="NTP-PPase_dUTPase"/>
    <property type="match status" value="1"/>
</dbReference>